<feature type="compositionally biased region" description="Polar residues" evidence="1">
    <location>
        <begin position="254"/>
        <end position="274"/>
    </location>
</feature>
<dbReference type="EMBL" id="CCBP010000098">
    <property type="protein sequence ID" value="CDO71153.1"/>
    <property type="molecule type" value="Genomic_DNA"/>
</dbReference>
<evidence type="ECO:0000256" key="2">
    <source>
        <dbReference type="SAM" id="Phobius"/>
    </source>
</evidence>
<dbReference type="OMA" id="RASPDTW"/>
<dbReference type="HOGENOM" id="CLU_710070_0_0_1"/>
<evidence type="ECO:0008006" key="5">
    <source>
        <dbReference type="Google" id="ProtNLM"/>
    </source>
</evidence>
<accession>A0A060SFH8</accession>
<comment type="caution">
    <text evidence="3">The sequence shown here is derived from an EMBL/GenBank/DDBJ whole genome shotgun (WGS) entry which is preliminary data.</text>
</comment>
<keyword evidence="2" id="KW-1133">Transmembrane helix</keyword>
<keyword evidence="2" id="KW-0472">Membrane</keyword>
<protein>
    <recommendedName>
        <fullName evidence="5">Transmembrane protein</fullName>
    </recommendedName>
</protein>
<feature type="compositionally biased region" description="Polar residues" evidence="1">
    <location>
        <begin position="296"/>
        <end position="305"/>
    </location>
</feature>
<organism evidence="3 4">
    <name type="scientific">Pycnoporus cinnabarinus</name>
    <name type="common">Cinnabar-red polypore</name>
    <name type="synonym">Trametes cinnabarina</name>
    <dbReference type="NCBI Taxonomy" id="5643"/>
    <lineage>
        <taxon>Eukaryota</taxon>
        <taxon>Fungi</taxon>
        <taxon>Dikarya</taxon>
        <taxon>Basidiomycota</taxon>
        <taxon>Agaricomycotina</taxon>
        <taxon>Agaricomycetes</taxon>
        <taxon>Polyporales</taxon>
        <taxon>Polyporaceae</taxon>
        <taxon>Trametes</taxon>
    </lineage>
</organism>
<evidence type="ECO:0000313" key="3">
    <source>
        <dbReference type="EMBL" id="CDO71153.1"/>
    </source>
</evidence>
<feature type="transmembrane region" description="Helical" evidence="2">
    <location>
        <begin position="155"/>
        <end position="181"/>
    </location>
</feature>
<keyword evidence="4" id="KW-1185">Reference proteome</keyword>
<dbReference type="STRING" id="5643.A0A060SFH8"/>
<dbReference type="Proteomes" id="UP000029665">
    <property type="component" value="Unassembled WGS sequence"/>
</dbReference>
<feature type="region of interest" description="Disordered" evidence="1">
    <location>
        <begin position="243"/>
        <end position="314"/>
    </location>
</feature>
<evidence type="ECO:0000256" key="1">
    <source>
        <dbReference type="SAM" id="MobiDB-lite"/>
    </source>
</evidence>
<dbReference type="OrthoDB" id="3266934at2759"/>
<evidence type="ECO:0000313" key="4">
    <source>
        <dbReference type="Proteomes" id="UP000029665"/>
    </source>
</evidence>
<keyword evidence="2" id="KW-0812">Transmembrane</keyword>
<name>A0A060SFH8_PYCCI</name>
<sequence length="389" mass="41168">MSTFASRTVITLTPRSHVNHLPRRSGSAVSAASSAMPSLIPAFSFASIPPLQACADATIHWNYSGADQELSLFVSPASSGPPTALSLVAYPLAATSETWTWQPVNVSAGSYEMTAVGQGFSSVSLAFQVVEGTTTSCLTSPTLSAPSNGTAHAPVGVIVGGAVGGVAMLLAIVGACIYFTLRCSSVPGYRWRSYRSDMRREREGAWSGLSSHVSIVVPELPSQAVEEEATVVPSKDKVLLGALPRLEPNRRKPSVSSEKLLSATRTPTRDASQPQPAPAKPLVHLDDELPLPPTVHTPSAESIRSTRLARSRTLASTSEATSVVWLRRHAMASFTRAQTPTSGASAAPSSPASQLYWPKESIWRSKARAPNEVQTAGLHDMENASAQWT</sequence>
<proteinExistence type="predicted"/>
<dbReference type="AlphaFoldDB" id="A0A060SFH8"/>
<gene>
    <name evidence="3" type="ORF">BN946_scf184845.g23</name>
</gene>
<reference evidence="3" key="1">
    <citation type="submission" date="2014-01" db="EMBL/GenBank/DDBJ databases">
        <title>The genome of the white-rot fungus Pycnoporus cinnabarinus: a basidiomycete model with a versatile arsenal for lignocellulosic biomass breakdown.</title>
        <authorList>
            <person name="Levasseur A."/>
            <person name="Lomascolo A."/>
            <person name="Ruiz-Duenas F.J."/>
            <person name="Uzan E."/>
            <person name="Piumi F."/>
            <person name="Kues U."/>
            <person name="Ram A.F.J."/>
            <person name="Murat C."/>
            <person name="Haon M."/>
            <person name="Benoit I."/>
            <person name="Arfi Y."/>
            <person name="Chevret D."/>
            <person name="Drula E."/>
            <person name="Kwon M.J."/>
            <person name="Gouret P."/>
            <person name="Lesage-Meessen L."/>
            <person name="Lombard V."/>
            <person name="Mariette J."/>
            <person name="Noirot C."/>
            <person name="Park J."/>
            <person name="Patyshakuliyeva A."/>
            <person name="Wieneger R.A.B."/>
            <person name="Wosten H.A.B."/>
            <person name="Martin F."/>
            <person name="Coutinho P.M."/>
            <person name="de Vries R."/>
            <person name="Martinez A.T."/>
            <person name="Klopp C."/>
            <person name="Pontarotti P."/>
            <person name="Henrissat B."/>
            <person name="Record E."/>
        </authorList>
    </citation>
    <scope>NUCLEOTIDE SEQUENCE [LARGE SCALE GENOMIC DNA]</scope>
    <source>
        <strain evidence="3">BRFM137</strain>
    </source>
</reference>